<dbReference type="InterPro" id="IPR036597">
    <property type="entry name" value="Fido-like_dom_sf"/>
</dbReference>
<organism evidence="2 3">
    <name type="scientific">Candidatus Jorgensenbacteria bacterium GW2011_GWA1_48_11</name>
    <dbReference type="NCBI Taxonomy" id="1618660"/>
    <lineage>
        <taxon>Bacteria</taxon>
        <taxon>Candidatus Joergenseniibacteriota</taxon>
    </lineage>
</organism>
<evidence type="ECO:0000313" key="3">
    <source>
        <dbReference type="Proteomes" id="UP000034956"/>
    </source>
</evidence>
<evidence type="ECO:0000313" key="2">
    <source>
        <dbReference type="EMBL" id="KKU91760.1"/>
    </source>
</evidence>
<protein>
    <recommendedName>
        <fullName evidence="1">Fido domain-containing protein</fullName>
    </recommendedName>
</protein>
<accession>A0A0G1XBT2</accession>
<dbReference type="InterPro" id="IPR006440">
    <property type="entry name" value="Doc"/>
</dbReference>
<gene>
    <name evidence="2" type="ORF">UY23_C0001G0366</name>
</gene>
<dbReference type="SUPFAM" id="SSF140931">
    <property type="entry name" value="Fic-like"/>
    <property type="match status" value="1"/>
</dbReference>
<dbReference type="InterPro" id="IPR053737">
    <property type="entry name" value="Type_II_TA_Toxin"/>
</dbReference>
<comment type="caution">
    <text evidence="2">The sequence shown here is derived from an EMBL/GenBank/DDBJ whole genome shotgun (WGS) entry which is preliminary data.</text>
</comment>
<dbReference type="EMBL" id="LCPF01000001">
    <property type="protein sequence ID" value="KKU91760.1"/>
    <property type="molecule type" value="Genomic_DNA"/>
</dbReference>
<proteinExistence type="predicted"/>
<feature type="domain" description="Fido" evidence="1">
    <location>
        <begin position="1"/>
        <end position="134"/>
    </location>
</feature>
<name>A0A0G1XBT2_9BACT</name>
<evidence type="ECO:0000259" key="1">
    <source>
        <dbReference type="PROSITE" id="PS51459"/>
    </source>
</evidence>
<dbReference type="NCBIfam" id="TIGR01550">
    <property type="entry name" value="DOC_P1"/>
    <property type="match status" value="1"/>
</dbReference>
<dbReference type="Proteomes" id="UP000034956">
    <property type="component" value="Unassembled WGS sequence"/>
</dbReference>
<dbReference type="PROSITE" id="PS51459">
    <property type="entry name" value="FIDO"/>
    <property type="match status" value="1"/>
</dbReference>
<reference evidence="2 3" key="1">
    <citation type="journal article" date="2015" name="Nature">
        <title>rRNA introns, odd ribosomes, and small enigmatic genomes across a large radiation of phyla.</title>
        <authorList>
            <person name="Brown C.T."/>
            <person name="Hug L.A."/>
            <person name="Thomas B.C."/>
            <person name="Sharon I."/>
            <person name="Castelle C.J."/>
            <person name="Singh A."/>
            <person name="Wilkins M.J."/>
            <person name="Williams K.H."/>
            <person name="Banfield J.F."/>
        </authorList>
    </citation>
    <scope>NUCLEOTIDE SEQUENCE [LARGE SCALE GENOMIC DNA]</scope>
</reference>
<dbReference type="Gene3D" id="1.20.120.1870">
    <property type="entry name" value="Fic/DOC protein, Fido domain"/>
    <property type="match status" value="1"/>
</dbReference>
<dbReference type="InterPro" id="IPR003812">
    <property type="entry name" value="Fido"/>
</dbReference>
<dbReference type="AlphaFoldDB" id="A0A0G1XBT2"/>
<dbReference type="Pfam" id="PF02661">
    <property type="entry name" value="Fic"/>
    <property type="match status" value="1"/>
</dbReference>
<dbReference type="GO" id="GO:0016301">
    <property type="term" value="F:kinase activity"/>
    <property type="evidence" value="ECO:0007669"/>
    <property type="project" value="InterPro"/>
</dbReference>
<sequence>MKIKIINLKEVEYTAFRLAKELMTFDEPIPDFGTRFPNVLESYIQTPFQTYGKPLYRKLTGKAAILFYLMIKNHPFENGNKRLAVMTLLVFLFKNRKWLKVSNNELYRFAVEIAESKPKEKDLYLSKIRMFLEENIIPYSK</sequence>